<dbReference type="Gene3D" id="3.40.50.720">
    <property type="entry name" value="NAD(P)-binding Rossmann-like Domain"/>
    <property type="match status" value="1"/>
</dbReference>
<comment type="caution">
    <text evidence="4">The sequence shown here is derived from an EMBL/GenBank/DDBJ whole genome shotgun (WGS) entry which is preliminary data.</text>
</comment>
<dbReference type="PRINTS" id="PR00081">
    <property type="entry name" value="GDHRDH"/>
</dbReference>
<dbReference type="OrthoDB" id="191139at2759"/>
<gene>
    <name evidence="4" type="ORF">B0T11DRAFT_330514</name>
</gene>
<reference evidence="4" key="1">
    <citation type="journal article" date="2021" name="Nat. Commun.">
        <title>Genetic determinants of endophytism in the Arabidopsis root mycobiome.</title>
        <authorList>
            <person name="Mesny F."/>
            <person name="Miyauchi S."/>
            <person name="Thiergart T."/>
            <person name="Pickel B."/>
            <person name="Atanasova L."/>
            <person name="Karlsson M."/>
            <person name="Huettel B."/>
            <person name="Barry K.W."/>
            <person name="Haridas S."/>
            <person name="Chen C."/>
            <person name="Bauer D."/>
            <person name="Andreopoulos W."/>
            <person name="Pangilinan J."/>
            <person name="LaButti K."/>
            <person name="Riley R."/>
            <person name="Lipzen A."/>
            <person name="Clum A."/>
            <person name="Drula E."/>
            <person name="Henrissat B."/>
            <person name="Kohler A."/>
            <person name="Grigoriev I.V."/>
            <person name="Martin F.M."/>
            <person name="Hacquard S."/>
        </authorList>
    </citation>
    <scope>NUCLEOTIDE SEQUENCE</scope>
    <source>
        <strain evidence="4">MPI-CAGE-AT-0016</strain>
    </source>
</reference>
<protein>
    <submittedName>
        <fullName evidence="4">Uncharacterized protein</fullName>
    </submittedName>
</protein>
<dbReference type="GO" id="GO:0016491">
    <property type="term" value="F:oxidoreductase activity"/>
    <property type="evidence" value="ECO:0007669"/>
    <property type="project" value="UniProtKB-KW"/>
</dbReference>
<comment type="similarity">
    <text evidence="1">Belongs to the short-chain dehydrogenases/reductases (SDR) family.</text>
</comment>
<dbReference type="AlphaFoldDB" id="A0A8K0TEM6"/>
<dbReference type="Pfam" id="PF00106">
    <property type="entry name" value="adh_short"/>
    <property type="match status" value="1"/>
</dbReference>
<evidence type="ECO:0000256" key="2">
    <source>
        <dbReference type="ARBA" id="ARBA00022857"/>
    </source>
</evidence>
<evidence type="ECO:0000313" key="4">
    <source>
        <dbReference type="EMBL" id="KAH7358756.1"/>
    </source>
</evidence>
<dbReference type="InterPro" id="IPR036291">
    <property type="entry name" value="NAD(P)-bd_dom_sf"/>
</dbReference>
<evidence type="ECO:0000256" key="1">
    <source>
        <dbReference type="ARBA" id="ARBA00006484"/>
    </source>
</evidence>
<keyword evidence="5" id="KW-1185">Reference proteome</keyword>
<evidence type="ECO:0000313" key="5">
    <source>
        <dbReference type="Proteomes" id="UP000813385"/>
    </source>
</evidence>
<sequence>MTINFDPDRDIPSLDGKVVLITGGNNGIGRQTALAIAKHSPAEIWIAARDAAKADAVIEDIRHQVPAVAVHFLPVDLASFAAIKSAAKIFLASASRLDILYLNAGIMAVPAGVTADEYEVQFGTNHMGHALLLKLLTPLLLATAAIPQSIPDSVRVVITTSATHRFTVSGGIDFDLLKSTAESVFTVYRYGQSKLANILYAREMARRHPQITTVSVHPGVVMTDLQKSPDAPLILRLYQLVALPFIGLSPEDGAKSQLWAGTAAGVENGEYYTPVGVIGRGSAMSADEDLGRRLWEWTEKELEGHM</sequence>
<keyword evidence="2" id="KW-0521">NADP</keyword>
<dbReference type="Proteomes" id="UP000813385">
    <property type="component" value="Unassembled WGS sequence"/>
</dbReference>
<dbReference type="InterPro" id="IPR002347">
    <property type="entry name" value="SDR_fam"/>
</dbReference>
<dbReference type="PANTHER" id="PTHR24320:SF282">
    <property type="entry name" value="WW DOMAIN-CONTAINING OXIDOREDUCTASE"/>
    <property type="match status" value="1"/>
</dbReference>
<proteinExistence type="inferred from homology"/>
<evidence type="ECO:0000256" key="3">
    <source>
        <dbReference type="ARBA" id="ARBA00023002"/>
    </source>
</evidence>
<keyword evidence="3" id="KW-0560">Oxidoreductase</keyword>
<dbReference type="EMBL" id="JAGPXD010000004">
    <property type="protein sequence ID" value="KAH7358756.1"/>
    <property type="molecule type" value="Genomic_DNA"/>
</dbReference>
<name>A0A8K0TEM6_9PEZI</name>
<organism evidence="4 5">
    <name type="scientific">Plectosphaerella cucumerina</name>
    <dbReference type="NCBI Taxonomy" id="40658"/>
    <lineage>
        <taxon>Eukaryota</taxon>
        <taxon>Fungi</taxon>
        <taxon>Dikarya</taxon>
        <taxon>Ascomycota</taxon>
        <taxon>Pezizomycotina</taxon>
        <taxon>Sordariomycetes</taxon>
        <taxon>Hypocreomycetidae</taxon>
        <taxon>Glomerellales</taxon>
        <taxon>Plectosphaerellaceae</taxon>
        <taxon>Plectosphaerella</taxon>
    </lineage>
</organism>
<dbReference type="SUPFAM" id="SSF51735">
    <property type="entry name" value="NAD(P)-binding Rossmann-fold domains"/>
    <property type="match status" value="1"/>
</dbReference>
<accession>A0A8K0TEM6</accession>
<dbReference type="PANTHER" id="PTHR24320">
    <property type="entry name" value="RETINOL DEHYDROGENASE"/>
    <property type="match status" value="1"/>
</dbReference>